<comment type="caution">
    <text evidence="2">The sequence shown here is derived from an EMBL/GenBank/DDBJ whole genome shotgun (WGS) entry which is preliminary data.</text>
</comment>
<gene>
    <name evidence="2" type="ORF">COU03_02095</name>
</gene>
<reference evidence="3" key="1">
    <citation type="submission" date="2017-09" db="EMBL/GenBank/DDBJ databases">
        <title>Depth-based differentiation of microbial function through sediment-hosted aquifers and enrichment of novel symbionts in the deep terrestrial subsurface.</title>
        <authorList>
            <person name="Probst A.J."/>
            <person name="Ladd B."/>
            <person name="Jarett J.K."/>
            <person name="Geller-Mcgrath D.E."/>
            <person name="Sieber C.M.K."/>
            <person name="Emerson J.B."/>
            <person name="Anantharaman K."/>
            <person name="Thomas B.C."/>
            <person name="Malmstrom R."/>
            <person name="Stieglmeier M."/>
            <person name="Klingl A."/>
            <person name="Woyke T."/>
            <person name="Ryan C.M."/>
            <person name="Banfield J.F."/>
        </authorList>
    </citation>
    <scope>NUCLEOTIDE SEQUENCE [LARGE SCALE GENOMIC DNA]</scope>
</reference>
<dbReference type="Gene3D" id="2.30.30.320">
    <property type="entry name" value="DUF1653-like domain"/>
    <property type="match status" value="1"/>
</dbReference>
<protein>
    <submittedName>
        <fullName evidence="2">DUF1653 domain-containing protein</fullName>
    </submittedName>
</protein>
<evidence type="ECO:0000313" key="2">
    <source>
        <dbReference type="EMBL" id="PIR91454.1"/>
    </source>
</evidence>
<dbReference type="Pfam" id="PF07866">
    <property type="entry name" value="DUF1653"/>
    <property type="match status" value="1"/>
</dbReference>
<feature type="domain" description="DUF1653" evidence="1">
    <location>
        <begin position="7"/>
        <end position="72"/>
    </location>
</feature>
<dbReference type="AlphaFoldDB" id="A0A2H0UX62"/>
<dbReference type="EMBL" id="PFAV01000034">
    <property type="protein sequence ID" value="PIR91454.1"/>
    <property type="molecule type" value="Genomic_DNA"/>
</dbReference>
<dbReference type="InterPro" id="IPR037135">
    <property type="entry name" value="DUF1653-like_dom_sf"/>
</dbReference>
<proteinExistence type="predicted"/>
<dbReference type="InterPro" id="IPR023387">
    <property type="entry name" value="DUF1653-like_dom"/>
</dbReference>
<name>A0A2H0UX62_9BACT</name>
<sequence length="77" mass="9095">MEEIKLGKYQHYKGNFYEVLGVAKHTETMADFVVYKSLYNSPEFPVGSLWIRPKEMFFGQVEVNGQKVPRFRFIENT</sequence>
<organism evidence="2 3">
    <name type="scientific">bacterium (Candidatus Gribaldobacteria) CG10_big_fil_rev_8_21_14_0_10_41_12</name>
    <dbReference type="NCBI Taxonomy" id="2014277"/>
    <lineage>
        <taxon>Bacteria</taxon>
        <taxon>Candidatus Gribaldobacteria</taxon>
    </lineage>
</organism>
<evidence type="ECO:0000259" key="1">
    <source>
        <dbReference type="Pfam" id="PF07866"/>
    </source>
</evidence>
<accession>A0A2H0UX62</accession>
<dbReference type="Proteomes" id="UP000228906">
    <property type="component" value="Unassembled WGS sequence"/>
</dbReference>
<evidence type="ECO:0000313" key="3">
    <source>
        <dbReference type="Proteomes" id="UP000228906"/>
    </source>
</evidence>